<feature type="domain" description="Rhodanese" evidence="2">
    <location>
        <begin position="33"/>
        <end position="121"/>
    </location>
</feature>
<reference evidence="3 4" key="1">
    <citation type="submission" date="2020-11" db="EMBL/GenBank/DDBJ databases">
        <authorList>
            <person name="Peeters C."/>
        </authorList>
    </citation>
    <scope>NUCLEOTIDE SEQUENCE [LARGE SCALE GENOMIC DNA]</scope>
    <source>
        <strain evidence="3 4">LMG 7974</strain>
    </source>
</reference>
<gene>
    <name evidence="3" type="ORF">LMG7974_00427</name>
</gene>
<dbReference type="EMBL" id="CAJHOF010000003">
    <property type="protein sequence ID" value="CAD7287548.1"/>
    <property type="molecule type" value="Genomic_DNA"/>
</dbReference>
<dbReference type="Gene3D" id="3.40.250.10">
    <property type="entry name" value="Rhodanese-like domain"/>
    <property type="match status" value="1"/>
</dbReference>
<dbReference type="InterPro" id="IPR036873">
    <property type="entry name" value="Rhodanese-like_dom_sf"/>
</dbReference>
<comment type="caution">
    <text evidence="3">The sequence shown here is derived from an EMBL/GenBank/DDBJ whole genome shotgun (WGS) entry which is preliminary data.</text>
</comment>
<evidence type="ECO:0000256" key="1">
    <source>
        <dbReference type="SAM" id="SignalP"/>
    </source>
</evidence>
<dbReference type="InterPro" id="IPR001763">
    <property type="entry name" value="Rhodanese-like_dom"/>
</dbReference>
<feature type="chain" id="PRO_5047045178" description="Rhodanese domain-containing protein" evidence="1">
    <location>
        <begin position="18"/>
        <end position="124"/>
    </location>
</feature>
<protein>
    <recommendedName>
        <fullName evidence="2">Rhodanese domain-containing protein</fullName>
    </recommendedName>
</protein>
<evidence type="ECO:0000259" key="2">
    <source>
        <dbReference type="PROSITE" id="PS50206"/>
    </source>
</evidence>
<proteinExistence type="predicted"/>
<feature type="signal peptide" evidence="1">
    <location>
        <begin position="1"/>
        <end position="17"/>
    </location>
</feature>
<keyword evidence="4" id="KW-1185">Reference proteome</keyword>
<dbReference type="CDD" id="cd00158">
    <property type="entry name" value="RHOD"/>
    <property type="match status" value="1"/>
</dbReference>
<keyword evidence="1" id="KW-0732">Signal</keyword>
<evidence type="ECO:0000313" key="4">
    <source>
        <dbReference type="Proteomes" id="UP000789803"/>
    </source>
</evidence>
<dbReference type="Pfam" id="PF00581">
    <property type="entry name" value="Rhodanese"/>
    <property type="match status" value="1"/>
</dbReference>
<accession>A0ABM8Q413</accession>
<dbReference type="RefSeq" id="WP_229932249.1">
    <property type="nucleotide sequence ID" value="NZ_CAJHOF010000003.1"/>
</dbReference>
<sequence>MKLFAIISFCVSLGMCAIQTLPATPANVNIFSQIVDIRIDIERQETGIIKDAKLIKFNKDKKNLIRDINLQIDTSKPFAIICRSGRKSAFVAELIDAPDLNITVLDGGMKKLINHGYITAPYKD</sequence>
<name>A0ABM8Q413_9BACT</name>
<organism evidence="3 4">
    <name type="scientific">Campylobacter majalis</name>
    <dbReference type="NCBI Taxonomy" id="2790656"/>
    <lineage>
        <taxon>Bacteria</taxon>
        <taxon>Pseudomonadati</taxon>
        <taxon>Campylobacterota</taxon>
        <taxon>Epsilonproteobacteria</taxon>
        <taxon>Campylobacterales</taxon>
        <taxon>Campylobacteraceae</taxon>
        <taxon>Campylobacter</taxon>
    </lineage>
</organism>
<dbReference type="SUPFAM" id="SSF52821">
    <property type="entry name" value="Rhodanese/Cell cycle control phosphatase"/>
    <property type="match status" value="1"/>
</dbReference>
<evidence type="ECO:0000313" key="3">
    <source>
        <dbReference type="EMBL" id="CAD7287548.1"/>
    </source>
</evidence>
<dbReference type="Proteomes" id="UP000789803">
    <property type="component" value="Unassembled WGS sequence"/>
</dbReference>
<dbReference type="PROSITE" id="PS50206">
    <property type="entry name" value="RHODANESE_3"/>
    <property type="match status" value="1"/>
</dbReference>